<keyword evidence="4 8" id="KW-0418">Kinase</keyword>
<dbReference type="SUPFAM" id="SSF111331">
    <property type="entry name" value="NAD kinase/diacylglycerol kinase-like"/>
    <property type="match status" value="1"/>
</dbReference>
<evidence type="ECO:0000256" key="2">
    <source>
        <dbReference type="ARBA" id="ARBA00012120"/>
    </source>
</evidence>
<dbReference type="GO" id="GO:0006741">
    <property type="term" value="P:NADP+ biosynthetic process"/>
    <property type="evidence" value="ECO:0007669"/>
    <property type="project" value="InterPro"/>
</dbReference>
<comment type="similarity">
    <text evidence="1">Belongs to the NAD kinase family.</text>
</comment>
<evidence type="ECO:0000256" key="3">
    <source>
        <dbReference type="ARBA" id="ARBA00022679"/>
    </source>
</evidence>
<evidence type="ECO:0000313" key="7">
    <source>
        <dbReference type="Proteomes" id="UP000695007"/>
    </source>
</evidence>
<dbReference type="EC" id="2.7.1.23" evidence="2"/>
<dbReference type="InterPro" id="IPR017438">
    <property type="entry name" value="ATP-NAD_kinase_N"/>
</dbReference>
<evidence type="ECO:0000256" key="4">
    <source>
        <dbReference type="ARBA" id="ARBA00022777"/>
    </source>
</evidence>
<keyword evidence="6" id="KW-0520">NAD</keyword>
<keyword evidence="5" id="KW-0521">NADP</keyword>
<organism evidence="7 8">
    <name type="scientific">Ceratosolen solmsi marchali</name>
    <dbReference type="NCBI Taxonomy" id="326594"/>
    <lineage>
        <taxon>Eukaryota</taxon>
        <taxon>Metazoa</taxon>
        <taxon>Ecdysozoa</taxon>
        <taxon>Arthropoda</taxon>
        <taxon>Hexapoda</taxon>
        <taxon>Insecta</taxon>
        <taxon>Pterygota</taxon>
        <taxon>Neoptera</taxon>
        <taxon>Endopterygota</taxon>
        <taxon>Hymenoptera</taxon>
        <taxon>Apocrita</taxon>
        <taxon>Proctotrupomorpha</taxon>
        <taxon>Chalcidoidea</taxon>
        <taxon>Agaonidae</taxon>
        <taxon>Agaoninae</taxon>
        <taxon>Ceratosolen</taxon>
    </lineage>
</organism>
<evidence type="ECO:0000313" key="8">
    <source>
        <dbReference type="RefSeq" id="XP_011501082.1"/>
    </source>
</evidence>
<dbReference type="InterPro" id="IPR017437">
    <property type="entry name" value="ATP-NAD_kinase_PpnK-typ_C"/>
</dbReference>
<evidence type="ECO:0000256" key="5">
    <source>
        <dbReference type="ARBA" id="ARBA00022857"/>
    </source>
</evidence>
<dbReference type="Gene3D" id="2.60.200.30">
    <property type="entry name" value="Probable inorganic polyphosphate/atp-NAD kinase, domain 2"/>
    <property type="match status" value="1"/>
</dbReference>
<keyword evidence="3" id="KW-0808">Transferase</keyword>
<dbReference type="GO" id="GO:0003951">
    <property type="term" value="F:NAD+ kinase activity"/>
    <property type="evidence" value="ECO:0007669"/>
    <property type="project" value="UniProtKB-EC"/>
</dbReference>
<evidence type="ECO:0000256" key="6">
    <source>
        <dbReference type="ARBA" id="ARBA00023027"/>
    </source>
</evidence>
<dbReference type="KEGG" id="csol:105364759"/>
<dbReference type="PANTHER" id="PTHR13158">
    <property type="match status" value="1"/>
</dbReference>
<keyword evidence="7" id="KW-1185">Reference proteome</keyword>
<dbReference type="Gene3D" id="3.40.50.10330">
    <property type="entry name" value="Probable inorganic polyphosphate/atp-NAD kinase, domain 1"/>
    <property type="match status" value="1"/>
</dbReference>
<dbReference type="RefSeq" id="XP_011501082.1">
    <property type="nucleotide sequence ID" value="XM_011502780.1"/>
</dbReference>
<sequence>MTAFAHLRRGAKRARSIFQSHQHVWGRRWVAECRQCPFVPERVLVLTKISRYQIEKQVSPHLNEDRLKSRLIAIGADYDAILSGHLRNKDTLMRTLEALQRLNIECRIRDRYNIDDESVAWADLILSVGGDGTFLQAANLIADKSKPIIGINSDPEYSEGFLILSAKYTNDISKIFERLGAGEFKYLMRSRIRTTLYGDNIWEVPFHLHAHRSLNKSKTFYQSHYEATKPKGSELPKERPLPWLALNEVFIGECLSARMSTLYVNIDKDKGFKRVKSSGMCVTTGTGSTSWYRTINYLNPQMVKDVLSMVKYDKALSHEEIKKICFDFNTGLQYSAEELKLAYVIRDMVVKHIWPLPTHINYRGFCDELTVRSQCYEGGLVIDGGVVAHFNLGTTAILQCLEDDQLCSIIFPD</sequence>
<proteinExistence type="inferred from homology"/>
<dbReference type="InterPro" id="IPR016064">
    <property type="entry name" value="NAD/diacylglycerol_kinase_sf"/>
</dbReference>
<dbReference type="CTD" id="133686"/>
<dbReference type="PANTHER" id="PTHR13158:SF5">
    <property type="entry name" value="NAD KINASE 2, MITOCHONDRIAL"/>
    <property type="match status" value="1"/>
</dbReference>
<evidence type="ECO:0000256" key="1">
    <source>
        <dbReference type="ARBA" id="ARBA00010995"/>
    </source>
</evidence>
<protein>
    <recommendedName>
        <fullName evidence="2">NAD(+) kinase</fullName>
        <ecNumber evidence="2">2.7.1.23</ecNumber>
    </recommendedName>
</protein>
<reference evidence="8" key="1">
    <citation type="submission" date="2025-08" db="UniProtKB">
        <authorList>
            <consortium name="RefSeq"/>
        </authorList>
    </citation>
    <scope>IDENTIFICATION</scope>
</reference>
<dbReference type="AlphaFoldDB" id="A0AAJ6YMZ7"/>
<dbReference type="Pfam" id="PF01513">
    <property type="entry name" value="NAD_kinase"/>
    <property type="match status" value="1"/>
</dbReference>
<dbReference type="GO" id="GO:0005739">
    <property type="term" value="C:mitochondrion"/>
    <property type="evidence" value="ECO:0007669"/>
    <property type="project" value="TreeGrafter"/>
</dbReference>
<name>A0AAJ6YMZ7_9HYME</name>
<accession>A0AAJ6YMZ7</accession>
<dbReference type="InterPro" id="IPR002504">
    <property type="entry name" value="NADK"/>
</dbReference>
<dbReference type="GO" id="GO:0019674">
    <property type="term" value="P:NAD+ metabolic process"/>
    <property type="evidence" value="ECO:0007669"/>
    <property type="project" value="InterPro"/>
</dbReference>
<gene>
    <name evidence="8" type="primary">LOC105364759</name>
</gene>
<dbReference type="Proteomes" id="UP000695007">
    <property type="component" value="Unplaced"/>
</dbReference>
<dbReference type="GeneID" id="105364759"/>